<reference evidence="1" key="3">
    <citation type="submission" date="2016-07" db="EMBL/GenBank/DDBJ databases">
        <title>Evolution of pathogenesis and genome organization in the Tremellales.</title>
        <authorList>
            <person name="Cuomo C."/>
            <person name="Litvintseva A."/>
            <person name="Heitman J."/>
            <person name="Chen Y."/>
            <person name="Sun S."/>
            <person name="Springer D."/>
            <person name="Dromer F."/>
            <person name="Young S."/>
            <person name="Zeng Q."/>
            <person name="Chapman S."/>
            <person name="Gujja S."/>
            <person name="Saif S."/>
            <person name="Birren B."/>
        </authorList>
    </citation>
    <scope>NUCLEOTIDE SEQUENCE</scope>
    <source>
        <strain evidence="1">CBS 10737</strain>
    </source>
</reference>
<evidence type="ECO:0000313" key="3">
    <source>
        <dbReference type="Proteomes" id="UP000094020"/>
    </source>
</evidence>
<keyword evidence="3" id="KW-1185">Reference proteome</keyword>
<dbReference type="Proteomes" id="UP000094020">
    <property type="component" value="Chromosome 8"/>
</dbReference>
<gene>
    <name evidence="1" type="ORF">I206_04648</name>
    <name evidence="2" type="ORF">I206_105828</name>
</gene>
<evidence type="ECO:0000313" key="1">
    <source>
        <dbReference type="EMBL" id="OCF48961.1"/>
    </source>
</evidence>
<dbReference type="EMBL" id="KI894012">
    <property type="protein sequence ID" value="OCF48961.1"/>
    <property type="molecule type" value="Genomic_DNA"/>
</dbReference>
<dbReference type="AlphaFoldDB" id="A0A1B9I0H9"/>
<dbReference type="EMBL" id="CP144526">
    <property type="protein sequence ID" value="WWC71869.1"/>
    <property type="molecule type" value="Genomic_DNA"/>
</dbReference>
<sequence>MSSQSTGEVNSTIEQSKRFQAGRTDYTGTWTLRKLPWAPADLGVPGFPHTAHSIRYKILSFNGTTTHYDDREKYKKKISPNKLIDKNFAILCESGVIDDQTIISDKNDYDVRQVWNRWLTNDISFQNGIKSYTSDDYVEQQFEIEGTLTRTIVNTKPITCEIKSGTVTLRYELKNMNQEEGKNNKQNDITIGSIEILKTANNDTSLKQIETFLTREFANQTWTIENESDLEIKRQKFYRVFRHYDLLDSFTNHLHRFWVNQRVKKSAVPGLSTTFRDGTVHWKVLI</sequence>
<reference evidence="2" key="2">
    <citation type="submission" date="2013-07" db="EMBL/GenBank/DDBJ databases">
        <authorList>
            <consortium name="The Broad Institute Genome Sequencing Platform"/>
            <person name="Cuomo C."/>
            <person name="Litvintseva A."/>
            <person name="Chen Y."/>
            <person name="Heitman J."/>
            <person name="Sun S."/>
            <person name="Springer D."/>
            <person name="Dromer F."/>
            <person name="Young S.K."/>
            <person name="Zeng Q."/>
            <person name="Gargeya S."/>
            <person name="Fitzgerald M."/>
            <person name="Abouelleil A."/>
            <person name="Alvarado L."/>
            <person name="Berlin A.M."/>
            <person name="Chapman S.B."/>
            <person name="Dewar J."/>
            <person name="Goldberg J."/>
            <person name="Griggs A."/>
            <person name="Gujja S."/>
            <person name="Hansen M."/>
            <person name="Howarth C."/>
            <person name="Imamovic A."/>
            <person name="Larimer J."/>
            <person name="McCowan C."/>
            <person name="Murphy C."/>
            <person name="Pearson M."/>
            <person name="Priest M."/>
            <person name="Roberts A."/>
            <person name="Saif S."/>
            <person name="Shea T."/>
            <person name="Sykes S."/>
            <person name="Wortman J."/>
            <person name="Nusbaum C."/>
            <person name="Birren B."/>
        </authorList>
    </citation>
    <scope>NUCLEOTIDE SEQUENCE</scope>
    <source>
        <strain evidence="2">CBS 10737</strain>
    </source>
</reference>
<dbReference type="GeneID" id="30173017"/>
<reference evidence="2" key="4">
    <citation type="submission" date="2024-02" db="EMBL/GenBank/DDBJ databases">
        <title>Comparative genomics of Cryptococcus and Kwoniella reveals pathogenesis evolution and contrasting modes of karyotype evolution via chromosome fusion or intercentromeric recombination.</title>
        <authorList>
            <person name="Coelho M.A."/>
            <person name="David-Palma M."/>
            <person name="Shea T."/>
            <person name="Bowers K."/>
            <person name="McGinley-Smith S."/>
            <person name="Mohammad A.W."/>
            <person name="Gnirke A."/>
            <person name="Yurkov A.M."/>
            <person name="Nowrousian M."/>
            <person name="Sun S."/>
            <person name="Cuomo C.A."/>
            <person name="Heitman J."/>
        </authorList>
    </citation>
    <scope>NUCLEOTIDE SEQUENCE</scope>
    <source>
        <strain evidence="2">CBS 10737</strain>
    </source>
</reference>
<protein>
    <submittedName>
        <fullName evidence="1">Uncharacterized protein</fullName>
    </submittedName>
</protein>
<evidence type="ECO:0000313" key="2">
    <source>
        <dbReference type="EMBL" id="WWC71869.1"/>
    </source>
</evidence>
<proteinExistence type="predicted"/>
<accession>A0A1B9I0H9</accession>
<dbReference type="KEGG" id="kpin:30173017"/>
<name>A0A1B9I0H9_9TREE</name>
<organism evidence="1">
    <name type="scientific">Kwoniella pini CBS 10737</name>
    <dbReference type="NCBI Taxonomy" id="1296096"/>
    <lineage>
        <taxon>Eukaryota</taxon>
        <taxon>Fungi</taxon>
        <taxon>Dikarya</taxon>
        <taxon>Basidiomycota</taxon>
        <taxon>Agaricomycotina</taxon>
        <taxon>Tremellomycetes</taxon>
        <taxon>Tremellales</taxon>
        <taxon>Cryptococcaceae</taxon>
        <taxon>Kwoniella</taxon>
    </lineage>
</organism>
<dbReference type="RefSeq" id="XP_019010180.1">
    <property type="nucleotide sequence ID" value="XM_019156378.1"/>
</dbReference>
<reference evidence="1" key="1">
    <citation type="submission" date="2013-07" db="EMBL/GenBank/DDBJ databases">
        <title>The Genome Sequence of Cryptococcus pinus CBS10737.</title>
        <authorList>
            <consortium name="The Broad Institute Genome Sequencing Platform"/>
            <person name="Cuomo C."/>
            <person name="Litvintseva A."/>
            <person name="Chen Y."/>
            <person name="Heitman J."/>
            <person name="Sun S."/>
            <person name="Springer D."/>
            <person name="Dromer F."/>
            <person name="Young S.K."/>
            <person name="Zeng Q."/>
            <person name="Gargeya S."/>
            <person name="Fitzgerald M."/>
            <person name="Abouelleil A."/>
            <person name="Alvarado L."/>
            <person name="Berlin A.M."/>
            <person name="Chapman S.B."/>
            <person name="Dewar J."/>
            <person name="Goldberg J."/>
            <person name="Griggs A."/>
            <person name="Gujja S."/>
            <person name="Hansen M."/>
            <person name="Howarth C."/>
            <person name="Imamovic A."/>
            <person name="Larimer J."/>
            <person name="McCowan C."/>
            <person name="Murphy C."/>
            <person name="Pearson M."/>
            <person name="Priest M."/>
            <person name="Roberts A."/>
            <person name="Saif S."/>
            <person name="Shea T."/>
            <person name="Sykes S."/>
            <person name="Wortman J."/>
            <person name="Nusbaum C."/>
            <person name="Birren B."/>
        </authorList>
    </citation>
    <scope>NUCLEOTIDE SEQUENCE [LARGE SCALE GENOMIC DNA]</scope>
    <source>
        <strain evidence="1">CBS 10737</strain>
    </source>
</reference>